<dbReference type="InterPro" id="IPR006050">
    <property type="entry name" value="DNA_photolyase_N"/>
</dbReference>
<dbReference type="InterPro" id="IPR052219">
    <property type="entry name" value="Photolyase_Class-2"/>
</dbReference>
<dbReference type="PANTHER" id="PTHR10211:SF0">
    <property type="entry name" value="DEOXYRIBODIPYRIMIDINE PHOTO-LYASE"/>
    <property type="match status" value="1"/>
</dbReference>
<keyword evidence="18" id="KW-1185">Reference proteome</keyword>
<evidence type="ECO:0000256" key="4">
    <source>
        <dbReference type="ARBA" id="ARBA00013149"/>
    </source>
</evidence>
<keyword evidence="7" id="KW-0227">DNA damage</keyword>
<comment type="cofactor">
    <cofactor evidence="2">
        <name>FAD</name>
        <dbReference type="ChEBI" id="CHEBI:57692"/>
    </cofactor>
</comment>
<gene>
    <name evidence="15" type="primary">phrB</name>
    <name evidence="15" type="ORF">AB2Z07_03735</name>
    <name evidence="16" type="ORF">SAMN05660830_02376</name>
</gene>
<dbReference type="NCBIfam" id="TIGR00591">
    <property type="entry name" value="phr2"/>
    <property type="match status" value="1"/>
</dbReference>
<dbReference type="Proteomes" id="UP000184001">
    <property type="component" value="Unassembled WGS sequence"/>
</dbReference>
<dbReference type="InterPro" id="IPR008148">
    <property type="entry name" value="DNA_photolyase_2"/>
</dbReference>
<evidence type="ECO:0000256" key="7">
    <source>
        <dbReference type="ARBA" id="ARBA00022763"/>
    </source>
</evidence>
<dbReference type="InterPro" id="IPR032673">
    <property type="entry name" value="DNA_photolyase_2_CS"/>
</dbReference>
<evidence type="ECO:0000256" key="3">
    <source>
        <dbReference type="ARBA" id="ARBA00006409"/>
    </source>
</evidence>
<evidence type="ECO:0000259" key="14">
    <source>
        <dbReference type="PROSITE" id="PS51645"/>
    </source>
</evidence>
<keyword evidence="11 16" id="KW-0456">Lyase</keyword>
<dbReference type="AlphaFoldDB" id="A0A8G2CAV3"/>
<accession>A0A8G2CAV3</accession>
<comment type="catalytic activity">
    <reaction evidence="13">
        <text>cyclobutadipyrimidine (in DNA) = 2 pyrimidine residues (in DNA).</text>
        <dbReference type="EC" id="4.1.99.3"/>
    </reaction>
</comment>
<dbReference type="PANTHER" id="PTHR10211">
    <property type="entry name" value="DEOXYRIBODIPYRIMIDINE PHOTOLYASE"/>
    <property type="match status" value="1"/>
</dbReference>
<keyword evidence="10" id="KW-0234">DNA repair</keyword>
<evidence type="ECO:0000256" key="6">
    <source>
        <dbReference type="ARBA" id="ARBA00022630"/>
    </source>
</evidence>
<dbReference type="EC" id="4.1.99.3" evidence="4"/>
<comment type="cofactor">
    <cofactor evidence="1">
        <name>(6R)-5,10-methylene-5,6,7,8-tetrahydrofolate</name>
        <dbReference type="ChEBI" id="CHEBI:15636"/>
    </cofactor>
</comment>
<organism evidence="16 17">
    <name type="scientific">Halodesulfovibrio aestuarii</name>
    <dbReference type="NCBI Taxonomy" id="126333"/>
    <lineage>
        <taxon>Bacteria</taxon>
        <taxon>Pseudomonadati</taxon>
        <taxon>Thermodesulfobacteriota</taxon>
        <taxon>Desulfovibrionia</taxon>
        <taxon>Desulfovibrionales</taxon>
        <taxon>Desulfovibrionaceae</taxon>
        <taxon>Halodesulfovibrio</taxon>
    </lineage>
</organism>
<dbReference type="FunFam" id="1.10.579.10:FF:000002">
    <property type="entry name" value="Deoxyribodipyrimidine photolyase"/>
    <property type="match status" value="1"/>
</dbReference>
<dbReference type="EMBL" id="JBFSOO010000002">
    <property type="protein sequence ID" value="MEZ6852647.1"/>
    <property type="molecule type" value="Genomic_DNA"/>
</dbReference>
<evidence type="ECO:0000256" key="1">
    <source>
        <dbReference type="ARBA" id="ARBA00001932"/>
    </source>
</evidence>
<dbReference type="EMBL" id="FQZR01000005">
    <property type="protein sequence ID" value="SHJ40406.1"/>
    <property type="molecule type" value="Genomic_DNA"/>
</dbReference>
<protein>
    <recommendedName>
        <fullName evidence="5">Deoxyribodipyrimidine photo-lyase</fullName>
        <ecNumber evidence="4">4.1.99.3</ecNumber>
    </recommendedName>
    <alternativeName>
        <fullName evidence="12">DNA photolyase</fullName>
    </alternativeName>
</protein>
<reference evidence="15 18" key="2">
    <citation type="submission" date="2024-07" db="EMBL/GenBank/DDBJ databases">
        <title>Active virus-host system and metabolic interactions in a Lokiarchaeon culture.</title>
        <authorList>
            <person name="Ponce Toledo R.I."/>
            <person name="Rodrigues Oliveira T."/>
            <person name="Schleper C."/>
        </authorList>
    </citation>
    <scope>NUCLEOTIDE SEQUENCE [LARGE SCALE GENOMIC DNA]</scope>
    <source>
        <strain evidence="15 18">B35</strain>
    </source>
</reference>
<dbReference type="Pfam" id="PF00875">
    <property type="entry name" value="DNA_photolyase"/>
    <property type="match status" value="1"/>
</dbReference>
<dbReference type="PROSITE" id="PS51645">
    <property type="entry name" value="PHR_CRY_ALPHA_BETA"/>
    <property type="match status" value="1"/>
</dbReference>
<dbReference type="Proteomes" id="UP001568358">
    <property type="component" value="Unassembled WGS sequence"/>
</dbReference>
<feature type="domain" description="Photolyase/cryptochrome alpha/beta" evidence="14">
    <location>
        <begin position="19"/>
        <end position="149"/>
    </location>
</feature>
<dbReference type="Gene3D" id="1.10.579.10">
    <property type="entry name" value="DNA Cyclobutane Dipyrimidine Photolyase, subunit A, domain 3"/>
    <property type="match status" value="1"/>
</dbReference>
<comment type="caution">
    <text evidence="16">The sequence shown here is derived from an EMBL/GenBank/DDBJ whole genome shotgun (WGS) entry which is preliminary data.</text>
</comment>
<evidence type="ECO:0000256" key="13">
    <source>
        <dbReference type="ARBA" id="ARBA00033999"/>
    </source>
</evidence>
<sequence>MQTERIYFMRKSPTRTHAQCVIYWMRCEHRAQDNWGLLYALHTANNNKLPLLVLFCLAGSTPHSSYRQKKFLYDGIKETQAALEAIGIPFINSNAQTPTELASVITTFAPSMLVTDHSSLKPQKSWLQFIKKHTECAIAEVDGRNIVPVRYVSDKQEYAARTIRPKIHRLLDQFLSPFPQLTAPQTAWNGDKLSEPLSPPLEIKNSPFSILPFKSGEKAALAVLDHFVNKKIHQYLHRNDPTKNALSNLSPYLHFGMLSAQHAVLKILEYPQIPAEAKEVFLEELVVRRELADNFCFYNPQYDSVKCFPKWAQNTLEKHLSDPREYLYSLHELEHGKTHDPLWNAAQQELVYQGKMHGYMRMYWAKKILEWTASPEEAMQHAIYLNDTYSLDGVDSNGYTGIAWSIGGVHDRPWRERPIFGTVRYMNYNGAKRKFNVDEYIEKIKLAIEQHLE</sequence>
<keyword evidence="6" id="KW-0285">Flavoprotein</keyword>
<evidence type="ECO:0000256" key="12">
    <source>
        <dbReference type="ARBA" id="ARBA00031671"/>
    </source>
</evidence>
<evidence type="ECO:0000313" key="18">
    <source>
        <dbReference type="Proteomes" id="UP001568358"/>
    </source>
</evidence>
<dbReference type="GO" id="GO:0000719">
    <property type="term" value="P:photoreactive repair"/>
    <property type="evidence" value="ECO:0007669"/>
    <property type="project" value="TreeGrafter"/>
</dbReference>
<evidence type="ECO:0000313" key="16">
    <source>
        <dbReference type="EMBL" id="SHJ40406.1"/>
    </source>
</evidence>
<evidence type="ECO:0000256" key="9">
    <source>
        <dbReference type="ARBA" id="ARBA00023125"/>
    </source>
</evidence>
<dbReference type="SUPFAM" id="SSF52425">
    <property type="entry name" value="Cryptochrome/photolyase, N-terminal domain"/>
    <property type="match status" value="1"/>
</dbReference>
<evidence type="ECO:0000313" key="17">
    <source>
        <dbReference type="Proteomes" id="UP000184001"/>
    </source>
</evidence>
<evidence type="ECO:0000256" key="2">
    <source>
        <dbReference type="ARBA" id="ARBA00001974"/>
    </source>
</evidence>
<keyword evidence="9" id="KW-0238">DNA-binding</keyword>
<dbReference type="InterPro" id="IPR014729">
    <property type="entry name" value="Rossmann-like_a/b/a_fold"/>
</dbReference>
<evidence type="ECO:0000256" key="5">
    <source>
        <dbReference type="ARBA" id="ARBA00014046"/>
    </source>
</evidence>
<dbReference type="SUPFAM" id="SSF48173">
    <property type="entry name" value="Cryptochrome/photolyase FAD-binding domain"/>
    <property type="match status" value="1"/>
</dbReference>
<dbReference type="PROSITE" id="PS01083">
    <property type="entry name" value="DNA_PHOTOLYASES_2_1"/>
    <property type="match status" value="1"/>
</dbReference>
<dbReference type="Gene3D" id="1.25.40.80">
    <property type="match status" value="1"/>
</dbReference>
<dbReference type="GO" id="GO:0003904">
    <property type="term" value="F:deoxyribodipyrimidine photo-lyase activity"/>
    <property type="evidence" value="ECO:0007669"/>
    <property type="project" value="UniProtKB-EC"/>
</dbReference>
<keyword evidence="8" id="KW-0274">FAD</keyword>
<dbReference type="Gene3D" id="3.40.50.620">
    <property type="entry name" value="HUPs"/>
    <property type="match status" value="1"/>
</dbReference>
<proteinExistence type="inferred from homology"/>
<evidence type="ECO:0000256" key="10">
    <source>
        <dbReference type="ARBA" id="ARBA00023204"/>
    </source>
</evidence>
<evidence type="ECO:0000256" key="11">
    <source>
        <dbReference type="ARBA" id="ARBA00023239"/>
    </source>
</evidence>
<dbReference type="RefSeq" id="WP_020001050.1">
    <property type="nucleotide sequence ID" value="NZ_CP192219.1"/>
</dbReference>
<dbReference type="InterPro" id="IPR036134">
    <property type="entry name" value="Crypto/Photolyase_FAD-like_sf"/>
</dbReference>
<reference evidence="16 17" key="1">
    <citation type="submission" date="2016-11" db="EMBL/GenBank/DDBJ databases">
        <authorList>
            <person name="Varghese N."/>
            <person name="Submissions S."/>
        </authorList>
    </citation>
    <scope>NUCLEOTIDE SEQUENCE [LARGE SCALE GENOMIC DNA]</scope>
    <source>
        <strain evidence="16 17">DSM 17919</strain>
    </source>
</reference>
<dbReference type="GO" id="GO:0003677">
    <property type="term" value="F:DNA binding"/>
    <property type="evidence" value="ECO:0007669"/>
    <property type="project" value="UniProtKB-KW"/>
</dbReference>
<evidence type="ECO:0000313" key="15">
    <source>
        <dbReference type="EMBL" id="MEZ6852647.1"/>
    </source>
</evidence>
<dbReference type="InterPro" id="IPR036155">
    <property type="entry name" value="Crypto/Photolyase_N_sf"/>
</dbReference>
<comment type="similarity">
    <text evidence="3">Belongs to the DNA photolyase class-2 family.</text>
</comment>
<evidence type="ECO:0000256" key="8">
    <source>
        <dbReference type="ARBA" id="ARBA00022827"/>
    </source>
</evidence>
<name>A0A8G2CAV3_9BACT</name>